<dbReference type="Pfam" id="PF01751">
    <property type="entry name" value="Toprim"/>
    <property type="match status" value="1"/>
</dbReference>
<protein>
    <recommendedName>
        <fullName evidence="1">Toprim domain-containing protein</fullName>
    </recommendedName>
</protein>
<evidence type="ECO:0000259" key="1">
    <source>
        <dbReference type="PROSITE" id="PS50880"/>
    </source>
</evidence>
<accession>A0A418KPT4</accession>
<gene>
    <name evidence="2" type="ORF">DY240_14395</name>
</gene>
<dbReference type="Proteomes" id="UP000284057">
    <property type="component" value="Unassembled WGS sequence"/>
</dbReference>
<comment type="caution">
    <text evidence="2">The sequence shown here is derived from an EMBL/GenBank/DDBJ whole genome shotgun (WGS) entry which is preliminary data.</text>
</comment>
<dbReference type="CDD" id="cd00188">
    <property type="entry name" value="TOPRIM"/>
    <property type="match status" value="1"/>
</dbReference>
<dbReference type="PROSITE" id="PS50880">
    <property type="entry name" value="TOPRIM"/>
    <property type="match status" value="1"/>
</dbReference>
<dbReference type="InterPro" id="IPR051396">
    <property type="entry name" value="Bact_Antivir_Def_Nuclease"/>
</dbReference>
<dbReference type="PANTHER" id="PTHR43581">
    <property type="entry name" value="ATP/GTP PHOSPHATASE"/>
    <property type="match status" value="1"/>
</dbReference>
<reference evidence="2 3" key="1">
    <citation type="submission" date="2018-09" db="EMBL/GenBank/DDBJ databases">
        <title>Isolation, diversity and antifungal activity of actinobacteria from wheat.</title>
        <authorList>
            <person name="Han C."/>
        </authorList>
    </citation>
    <scope>NUCLEOTIDE SEQUENCE [LARGE SCALE GENOMIC DNA]</scope>
    <source>
        <strain evidence="2 3">NEAU-YY265</strain>
    </source>
</reference>
<sequence>MRLASVRVNNYRSIQSAESFELSNFTVLVGPNNEGKSNLLRATVLGVDLIKGFARTSQNLQPSVRRLPMSVAGRLHSYRVDPEMRRERDAAYEWERDYPLVLQPKKPGGRTTIRLSFALDENEMAELRDLTGVHLNQTLITQWYLDKKGAEFDILKRGPGKSKLRENAGPIARFISERIDFHSILAIRTHSRARDAVRSLVQAELRLLEDNEEYQAALQKIRELRQPVIDGVQDSLLKALGEFLPSIQGVQIRLTDERTFLVPEDILIDDGVQTSLRDKGDGVQSLAALSLMQHLAIQRSSAATMVLAIEEPEAHLHPDAVHALRSTLRNAADSQQVIVTTHNPIIVNRSEISSNIVVQHNSARPAKRMHEVRSALGVRVFDNLIAAELVVLVEGDHDATALRAILSNRSAEIGQAAKEGRAAFIAMGGASKLAFHLSHLASQVCDAYVLLDYDDEGRNAAETAKSRGILEERDVTFLRAVGMRNSEFEDILNSELYSDLLQNGYGISLTGKFRRARTKWSDRIEGEFVDAGKQWTDETKRKLKAEVAALVASTPSEAVANQNVQLIDKIRSDIELRLRN</sequence>
<dbReference type="AlphaFoldDB" id="A0A418KPT4"/>
<feature type="domain" description="Toprim" evidence="1">
    <location>
        <begin position="388"/>
        <end position="485"/>
    </location>
</feature>
<proteinExistence type="predicted"/>
<dbReference type="InterPro" id="IPR027417">
    <property type="entry name" value="P-loop_NTPase"/>
</dbReference>
<organism evidence="2 3">
    <name type="scientific">Jiangella rhizosphaerae</name>
    <dbReference type="NCBI Taxonomy" id="2293569"/>
    <lineage>
        <taxon>Bacteria</taxon>
        <taxon>Bacillati</taxon>
        <taxon>Actinomycetota</taxon>
        <taxon>Actinomycetes</taxon>
        <taxon>Jiangellales</taxon>
        <taxon>Jiangellaceae</taxon>
        <taxon>Jiangella</taxon>
    </lineage>
</organism>
<evidence type="ECO:0000313" key="3">
    <source>
        <dbReference type="Proteomes" id="UP000284057"/>
    </source>
</evidence>
<evidence type="ECO:0000313" key="2">
    <source>
        <dbReference type="EMBL" id="RIQ21854.1"/>
    </source>
</evidence>
<dbReference type="SUPFAM" id="SSF52540">
    <property type="entry name" value="P-loop containing nucleoside triphosphate hydrolases"/>
    <property type="match status" value="1"/>
</dbReference>
<dbReference type="OrthoDB" id="3237462at2"/>
<name>A0A418KPT4_9ACTN</name>
<dbReference type="EMBL" id="QUAL01000143">
    <property type="protein sequence ID" value="RIQ21854.1"/>
    <property type="molecule type" value="Genomic_DNA"/>
</dbReference>
<dbReference type="RefSeq" id="WP_119660551.1">
    <property type="nucleotide sequence ID" value="NZ_QUAL01000143.1"/>
</dbReference>
<dbReference type="Gene3D" id="3.40.50.300">
    <property type="entry name" value="P-loop containing nucleotide triphosphate hydrolases"/>
    <property type="match status" value="1"/>
</dbReference>
<dbReference type="Pfam" id="PF13175">
    <property type="entry name" value="AAA_15"/>
    <property type="match status" value="2"/>
</dbReference>
<keyword evidence="3" id="KW-1185">Reference proteome</keyword>
<dbReference type="InterPro" id="IPR006171">
    <property type="entry name" value="TOPRIM_dom"/>
</dbReference>
<dbReference type="InterPro" id="IPR041685">
    <property type="entry name" value="AAA_GajA/Old/RecF-like"/>
</dbReference>
<dbReference type="Gene3D" id="3.40.1360.10">
    <property type="match status" value="1"/>
</dbReference>
<dbReference type="PANTHER" id="PTHR43581:SF3">
    <property type="entry name" value="AAA+ ATPASE DOMAIN-CONTAINING PROTEIN"/>
    <property type="match status" value="1"/>
</dbReference>